<proteinExistence type="predicted"/>
<protein>
    <submittedName>
        <fullName evidence="2">Uncharacterized protein</fullName>
    </submittedName>
</protein>
<evidence type="ECO:0000313" key="2">
    <source>
        <dbReference type="EMBL" id="WTW60719.1"/>
    </source>
</evidence>
<sequence length="136" mass="15201">MLYDSERARQPAAEGPDLDKQHAPRTTGPQPSKAPGEPFTGAAGSERRRLLPAGERDKLAVRLQQAVNNFVDGPRHAVEEADCTVDEMVTLLTNALAERQRILRANWRSQDTQAETEELRVALRQYRETAEQLLAI</sequence>
<organism evidence="2">
    <name type="scientific">Streptomyces sp. NBC_00003</name>
    <dbReference type="NCBI Taxonomy" id="2903608"/>
    <lineage>
        <taxon>Bacteria</taxon>
        <taxon>Bacillati</taxon>
        <taxon>Actinomycetota</taxon>
        <taxon>Actinomycetes</taxon>
        <taxon>Kitasatosporales</taxon>
        <taxon>Streptomycetaceae</taxon>
        <taxon>Streptomyces</taxon>
    </lineage>
</organism>
<evidence type="ECO:0000256" key="1">
    <source>
        <dbReference type="SAM" id="MobiDB-lite"/>
    </source>
</evidence>
<reference evidence="2" key="1">
    <citation type="submission" date="2022-10" db="EMBL/GenBank/DDBJ databases">
        <title>The complete genomes of actinobacterial strains from the NBC collection.</title>
        <authorList>
            <person name="Joergensen T.S."/>
            <person name="Alvarez Arevalo M."/>
            <person name="Sterndorff E.B."/>
            <person name="Faurdal D."/>
            <person name="Vuksanovic O."/>
            <person name="Mourched A.-S."/>
            <person name="Charusanti P."/>
            <person name="Shaw S."/>
            <person name="Blin K."/>
            <person name="Weber T."/>
        </authorList>
    </citation>
    <scope>NUCLEOTIDE SEQUENCE</scope>
    <source>
        <strain evidence="2">NBC_00003</strain>
    </source>
</reference>
<feature type="region of interest" description="Disordered" evidence="1">
    <location>
        <begin position="1"/>
        <end position="48"/>
    </location>
</feature>
<accession>A0AAU2V0F9</accession>
<name>A0AAU2V0F9_9ACTN</name>
<gene>
    <name evidence="2" type="ORF">OG549_08720</name>
</gene>
<dbReference type="EMBL" id="CP108318">
    <property type="protein sequence ID" value="WTW60719.1"/>
    <property type="molecule type" value="Genomic_DNA"/>
</dbReference>
<dbReference type="AlphaFoldDB" id="A0AAU2V0F9"/>